<dbReference type="RefSeq" id="WP_006983068.1">
    <property type="nucleotide sequence ID" value="NZ_ABVL01000028.1"/>
</dbReference>
<dbReference type="EMBL" id="ABVL01000028">
    <property type="protein sequence ID" value="EDY16784.1"/>
    <property type="molecule type" value="Genomic_DNA"/>
</dbReference>
<dbReference type="InParanoid" id="B4D9X0"/>
<organism evidence="3 4">
    <name type="scientific">Chthoniobacter flavus Ellin428</name>
    <dbReference type="NCBI Taxonomy" id="497964"/>
    <lineage>
        <taxon>Bacteria</taxon>
        <taxon>Pseudomonadati</taxon>
        <taxon>Verrucomicrobiota</taxon>
        <taxon>Spartobacteria</taxon>
        <taxon>Chthoniobacterales</taxon>
        <taxon>Chthoniobacteraceae</taxon>
        <taxon>Chthoniobacter</taxon>
    </lineage>
</organism>
<evidence type="ECO:0000313" key="3">
    <source>
        <dbReference type="EMBL" id="EDY16784.1"/>
    </source>
</evidence>
<evidence type="ECO:0000256" key="1">
    <source>
        <dbReference type="SAM" id="MobiDB-lite"/>
    </source>
</evidence>
<reference evidence="3 4" key="1">
    <citation type="journal article" date="2011" name="J. Bacteriol.">
        <title>Genome sequence of Chthoniobacter flavus Ellin428, an aerobic heterotrophic soil bacterium.</title>
        <authorList>
            <person name="Kant R."/>
            <person name="van Passel M.W."/>
            <person name="Palva A."/>
            <person name="Lucas S."/>
            <person name="Lapidus A."/>
            <person name="Glavina Del Rio T."/>
            <person name="Dalin E."/>
            <person name="Tice H."/>
            <person name="Bruce D."/>
            <person name="Goodwin L."/>
            <person name="Pitluck S."/>
            <person name="Larimer F.W."/>
            <person name="Land M.L."/>
            <person name="Hauser L."/>
            <person name="Sangwan P."/>
            <person name="de Vos W.M."/>
            <person name="Janssen P.H."/>
            <person name="Smidt H."/>
        </authorList>
    </citation>
    <scope>NUCLEOTIDE SEQUENCE [LARGE SCALE GENOMIC DNA]</scope>
    <source>
        <strain evidence="3 4">Ellin428</strain>
    </source>
</reference>
<keyword evidence="4" id="KW-1185">Reference proteome</keyword>
<gene>
    <name evidence="3" type="ORF">CfE428DRAFT_5747</name>
</gene>
<feature type="signal peptide" evidence="2">
    <location>
        <begin position="1"/>
        <end position="16"/>
    </location>
</feature>
<evidence type="ECO:0000256" key="2">
    <source>
        <dbReference type="SAM" id="SignalP"/>
    </source>
</evidence>
<dbReference type="Proteomes" id="UP000005824">
    <property type="component" value="Unassembled WGS sequence"/>
</dbReference>
<dbReference type="AlphaFoldDB" id="B4D9X0"/>
<name>B4D9X0_9BACT</name>
<accession>B4D9X0</accession>
<sequence length="765" mass="83846">MRSLLPQFAASGIWLAALGSLSGAGTPPPPSASTAKPTATPAPAQFIGRLTLVRYDLPIAFSDGYAPTHQTVRHKDGDEEIAWPDFTLNGRPIFRGKSEEQIPLKLRQGGEANSPFQLPTDDVVQPGNHWLRAIDWRRGLRHIYTADDTARTANSGATMTGRYELWLFPIFIQGEGGPAVKNVELKVGNTIIYKQAGPWRSLTLLLPQNEPGKPYTLSVDGRAPVTFQAGLQPVKPGNPREVLVPINLAVPGDGPKISVRNLTTPEEFPNAKEWAADVAVLKKPLPPTVPYDRGSGIHRYLSAEVPVSPLTLYAAALPHGMSSGFFKKGTDPEAYAKMLAAQNYDTVFEPVTSLPAPIDAESFEKRGAALARNNVRFGLQYDNNWTRPDFQHPNLAIFAHTLPDWHAPLYRSLSLAAQRFARLPNFAGFCVGSNNAGYAADLYSALPHPATPWGEAMVTFLNTPQPRVPRAPSLGAPEQRFEQPVKTEAEFTKYVDRYETSYQQYGYFAEAVRSVNPRFVFTTGSFGSAPSAGARGGWPWASLPGRTMNEGMAVQQAFDANETHAAKPLHCVALADRLRSYFPKKITWGLLDNHYFLYGREAWQRACALLLTRGVQGVGTNFLAHQEGDGAHPVTVAAQTEMNAWMHKFGGVYARTEPMATIGIFYGHLQAVQRRVLTAENPSEEELLQASHEGKVAEDAVPLPRGGLAGARHYLPGITPRSSALLDESHPARRPRPAGLELELGLRTDASFAKVHRPRRAHPRR</sequence>
<keyword evidence="2" id="KW-0732">Signal</keyword>
<dbReference type="STRING" id="497964.CfE428DRAFT_5747"/>
<feature type="region of interest" description="Disordered" evidence="1">
    <location>
        <begin position="721"/>
        <end position="741"/>
    </location>
</feature>
<feature type="chain" id="PRO_5002800696" description="Glycoside hydrolase family 42 N-terminal domain-containing protein" evidence="2">
    <location>
        <begin position="17"/>
        <end position="765"/>
    </location>
</feature>
<comment type="caution">
    <text evidence="3">The sequence shown here is derived from an EMBL/GenBank/DDBJ whole genome shotgun (WGS) entry which is preliminary data.</text>
</comment>
<protein>
    <recommendedName>
        <fullName evidence="5">Glycoside hydrolase family 42 N-terminal domain-containing protein</fullName>
    </recommendedName>
</protein>
<proteinExistence type="predicted"/>
<evidence type="ECO:0000313" key="4">
    <source>
        <dbReference type="Proteomes" id="UP000005824"/>
    </source>
</evidence>
<evidence type="ECO:0008006" key="5">
    <source>
        <dbReference type="Google" id="ProtNLM"/>
    </source>
</evidence>